<dbReference type="GO" id="GO:0004190">
    <property type="term" value="F:aspartic-type endopeptidase activity"/>
    <property type="evidence" value="ECO:0007669"/>
    <property type="project" value="InterPro"/>
</dbReference>
<dbReference type="EMBL" id="UINC01090846">
    <property type="protein sequence ID" value="SVC43139.1"/>
    <property type="molecule type" value="Genomic_DNA"/>
</dbReference>
<proteinExistence type="predicted"/>
<evidence type="ECO:0000313" key="1">
    <source>
        <dbReference type="EMBL" id="SVC43139.1"/>
    </source>
</evidence>
<dbReference type="AlphaFoldDB" id="A0A382M2H1"/>
<reference evidence="1" key="1">
    <citation type="submission" date="2018-05" db="EMBL/GenBank/DDBJ databases">
        <authorList>
            <person name="Lanie J.A."/>
            <person name="Ng W.-L."/>
            <person name="Kazmierczak K.M."/>
            <person name="Andrzejewski T.M."/>
            <person name="Davidsen T.M."/>
            <person name="Wayne K.J."/>
            <person name="Tettelin H."/>
            <person name="Glass J.I."/>
            <person name="Rusch D."/>
            <person name="Podicherti R."/>
            <person name="Tsui H.-C.T."/>
            <person name="Winkler M.E."/>
        </authorList>
    </citation>
    <scope>NUCLEOTIDE SEQUENCE</scope>
</reference>
<dbReference type="SUPFAM" id="SSF69917">
    <property type="entry name" value="OMPT-like"/>
    <property type="match status" value="1"/>
</dbReference>
<protein>
    <recommendedName>
        <fullName evidence="2">Outer membrane protein beta-barrel domain-containing protein</fullName>
    </recommendedName>
</protein>
<sequence length="263" mass="30759">MKYIYKTAFFVLLLQSTIQVYANSQEITFDVGYYNYEETVDGDYFMSDESSPAFISLGIRKWDTENIENRNLKWLYTFEGTFGNVNYESPGSGTMNTNYYKARLENYLSYKFEKYEKATPFIGLAYRWLYDDSGGKTSSKGHLGYDRQSEYYYVPLGIFYDYSSKLNLKAQYNLFLKGTQNSYLSTASTAYTDLVNDQNSGFGIDLTLNFKPNEKNNVFFYYRYWDINKSETTTGTYADILVFDAYEPKNTTIEYGIGYSWIF</sequence>
<name>A0A382M2H1_9ZZZZ</name>
<organism evidence="1">
    <name type="scientific">marine metagenome</name>
    <dbReference type="NCBI Taxonomy" id="408172"/>
    <lineage>
        <taxon>unclassified sequences</taxon>
        <taxon>metagenomes</taxon>
        <taxon>ecological metagenomes</taxon>
    </lineage>
</organism>
<accession>A0A382M2H1</accession>
<evidence type="ECO:0008006" key="2">
    <source>
        <dbReference type="Google" id="ProtNLM"/>
    </source>
</evidence>
<dbReference type="InterPro" id="IPR020080">
    <property type="entry name" value="OM_adhesin/peptidase_omptin"/>
</dbReference>
<gene>
    <name evidence="1" type="ORF">METZ01_LOCUS295993</name>
</gene>